<dbReference type="AlphaFoldDB" id="A0A645IRL8"/>
<evidence type="ECO:0000313" key="1">
    <source>
        <dbReference type="EMBL" id="MPN54021.1"/>
    </source>
</evidence>
<reference evidence="1" key="1">
    <citation type="submission" date="2019-08" db="EMBL/GenBank/DDBJ databases">
        <authorList>
            <person name="Kucharzyk K."/>
            <person name="Murdoch R.W."/>
            <person name="Higgins S."/>
            <person name="Loffler F."/>
        </authorList>
    </citation>
    <scope>NUCLEOTIDE SEQUENCE</scope>
</reference>
<protein>
    <submittedName>
        <fullName evidence="1">Uncharacterized protein</fullName>
    </submittedName>
</protein>
<dbReference type="EMBL" id="VSSQ01121805">
    <property type="protein sequence ID" value="MPN54021.1"/>
    <property type="molecule type" value="Genomic_DNA"/>
</dbReference>
<organism evidence="1">
    <name type="scientific">bioreactor metagenome</name>
    <dbReference type="NCBI Taxonomy" id="1076179"/>
    <lineage>
        <taxon>unclassified sequences</taxon>
        <taxon>metagenomes</taxon>
        <taxon>ecological metagenomes</taxon>
    </lineage>
</organism>
<name>A0A645IRL8_9ZZZZ</name>
<proteinExistence type="predicted"/>
<gene>
    <name evidence="1" type="ORF">SDC9_201690</name>
</gene>
<comment type="caution">
    <text evidence="1">The sequence shown here is derived from an EMBL/GenBank/DDBJ whole genome shotgun (WGS) entry which is preliminary data.</text>
</comment>
<sequence>MIGEKVTYKKIALLLGISLSSLRKNVEFKNAIDEIRRNY</sequence>
<accession>A0A645IRL8</accession>